<keyword evidence="2" id="KW-0812">Transmembrane</keyword>
<keyword evidence="3" id="KW-0732">Signal</keyword>
<feature type="chain" id="PRO_5042176139" evidence="3">
    <location>
        <begin position="23"/>
        <end position="862"/>
    </location>
</feature>
<organism evidence="4 5">
    <name type="scientific">Cymbomonas tetramitiformis</name>
    <dbReference type="NCBI Taxonomy" id="36881"/>
    <lineage>
        <taxon>Eukaryota</taxon>
        <taxon>Viridiplantae</taxon>
        <taxon>Chlorophyta</taxon>
        <taxon>Pyramimonadophyceae</taxon>
        <taxon>Pyramimonadales</taxon>
        <taxon>Pyramimonadaceae</taxon>
        <taxon>Cymbomonas</taxon>
    </lineage>
</organism>
<sequence length="862" mass="94270">MPGMRAPLHAIALLWYVNHGVAQFTGQTTDSQVSQSAFICGTPRIADVRITADQQVELEVYAPPPPPNNVDRYVFELLFGTQAIANSKRDGTTAWQPLDLLFDPTNARGYAPSSCGQTFYDRAVSQGRTYSAYADPDTDLPLPALDFACNESSLITWRTTTPSTRAVGNREIDSDCSLGGMSWRLTVDLDRYLQNQEAMGVTKEYVDTGVLYDFPVVITEEVVKKVNGRSMVRTMQQHFRLFSQNNVMVSLAVKDESIDSFNTFSVTDLTTERILTSSSTNTFKTRFNITSFVLGPSAARRRRDLLAAPPTALVLDQSPQFRTAVLTYDDEGDADQAYYFIPATPDSMGAYEPVSSVNCNHVYGSNGFSEAVATDASLVPGDFDSDYTGTFYSQSAVMVCVYHVGTMQNGVIAPLAPDVEVDFDMSVRYEYRFLETDGSIVSDPLKQPYLEHVVKAAIPALTAVELEVPLEMTMHTIASDAISAQVIDYDRWQPAFVMDALRDVGKSGGPAMIRATSENTPVATYVTMREASDRASYDIEVLFSAVMARAASKQYLEYTRADSSSEFNLTNDDLIEDVCQLRQAADAGSLLGFSVMHYDSSIADEVGLHPTLKAYINGQRAATASLRSPSSFFKVNDELDRDGPLLMNHNLDSATGPKNAFVQPLLPNFGLGPSVARDEYRISVCAVPMLRPVAGSQRRRLLLQTTRDTRARRGVGDEQLFFTLLPRDLNYQVSVGANEETLTIDVEADRSSDSASATPPPTPPPTNPPPPPTSAPTFDMSDGGGGQTISDQTTILVSTLAGGSLLAANIYMTIALAMYKKDVKDAKQKSSSSTSQMLNDIQTQMTKHRRPVRMASSSKLII</sequence>
<gene>
    <name evidence="4" type="ORF">CYMTET_43350</name>
</gene>
<evidence type="ECO:0000313" key="4">
    <source>
        <dbReference type="EMBL" id="KAK3247124.1"/>
    </source>
</evidence>
<evidence type="ECO:0000256" key="1">
    <source>
        <dbReference type="SAM" id="MobiDB-lite"/>
    </source>
</evidence>
<feature type="compositionally biased region" description="Pro residues" evidence="1">
    <location>
        <begin position="758"/>
        <end position="774"/>
    </location>
</feature>
<proteinExistence type="predicted"/>
<feature type="signal peptide" evidence="3">
    <location>
        <begin position="1"/>
        <end position="22"/>
    </location>
</feature>
<feature type="transmembrane region" description="Helical" evidence="2">
    <location>
        <begin position="795"/>
        <end position="819"/>
    </location>
</feature>
<evidence type="ECO:0000256" key="2">
    <source>
        <dbReference type="SAM" id="Phobius"/>
    </source>
</evidence>
<dbReference type="Proteomes" id="UP001190700">
    <property type="component" value="Unassembled WGS sequence"/>
</dbReference>
<dbReference type="EMBL" id="LGRX02029197">
    <property type="protein sequence ID" value="KAK3247124.1"/>
    <property type="molecule type" value="Genomic_DNA"/>
</dbReference>
<keyword evidence="5" id="KW-1185">Reference proteome</keyword>
<name>A0AAE0C3E1_9CHLO</name>
<accession>A0AAE0C3E1</accession>
<feature type="region of interest" description="Disordered" evidence="1">
    <location>
        <begin position="828"/>
        <end position="862"/>
    </location>
</feature>
<reference evidence="4 5" key="1">
    <citation type="journal article" date="2015" name="Genome Biol. Evol.">
        <title>Comparative Genomics of a Bacterivorous Green Alga Reveals Evolutionary Causalities and Consequences of Phago-Mixotrophic Mode of Nutrition.</title>
        <authorList>
            <person name="Burns J.A."/>
            <person name="Paasch A."/>
            <person name="Narechania A."/>
            <person name="Kim E."/>
        </authorList>
    </citation>
    <scope>NUCLEOTIDE SEQUENCE [LARGE SCALE GENOMIC DNA]</scope>
    <source>
        <strain evidence="4 5">PLY_AMNH</strain>
    </source>
</reference>
<evidence type="ECO:0000256" key="3">
    <source>
        <dbReference type="SAM" id="SignalP"/>
    </source>
</evidence>
<keyword evidence="2" id="KW-0472">Membrane</keyword>
<evidence type="ECO:0000313" key="5">
    <source>
        <dbReference type="Proteomes" id="UP001190700"/>
    </source>
</evidence>
<feature type="region of interest" description="Disordered" evidence="1">
    <location>
        <begin position="748"/>
        <end position="790"/>
    </location>
</feature>
<dbReference type="AlphaFoldDB" id="A0AAE0C3E1"/>
<protein>
    <submittedName>
        <fullName evidence="4">Uncharacterized protein</fullName>
    </submittedName>
</protein>
<feature type="compositionally biased region" description="Polar residues" evidence="1">
    <location>
        <begin position="829"/>
        <end position="845"/>
    </location>
</feature>
<keyword evidence="2" id="KW-1133">Transmembrane helix</keyword>
<comment type="caution">
    <text evidence="4">The sequence shown here is derived from an EMBL/GenBank/DDBJ whole genome shotgun (WGS) entry which is preliminary data.</text>
</comment>